<dbReference type="PANTHER" id="PTHR45811">
    <property type="entry name" value="COPPER TRANSPORT PROTEIN FAMILY-RELATED"/>
    <property type="match status" value="1"/>
</dbReference>
<keyword evidence="4" id="KW-0636">Prenylation</keyword>
<comment type="similarity">
    <text evidence="5">Belongs to the HIPP family.</text>
</comment>
<evidence type="ECO:0000259" key="7">
    <source>
        <dbReference type="PROSITE" id="PS50846"/>
    </source>
</evidence>
<dbReference type="OrthoDB" id="1923658at2759"/>
<dbReference type="AlphaFoldDB" id="A0A835C5U2"/>
<keyword evidence="1" id="KW-0488">Methylation</keyword>
<dbReference type="PANTHER" id="PTHR45811:SF17">
    <property type="entry name" value="HEAVY METAL-ASSOCIATED DOMAIN CONTAINING PROTEIN"/>
    <property type="match status" value="1"/>
</dbReference>
<dbReference type="Pfam" id="PF00403">
    <property type="entry name" value="HMA"/>
    <property type="match status" value="1"/>
</dbReference>
<name>A0A835C5U2_9POAL</name>
<keyword evidence="9" id="KW-1185">Reference proteome</keyword>
<dbReference type="GO" id="GO:0046872">
    <property type="term" value="F:metal ion binding"/>
    <property type="evidence" value="ECO:0007669"/>
    <property type="project" value="UniProtKB-KW"/>
</dbReference>
<organism evidence="8 9">
    <name type="scientific">Digitaria exilis</name>
    <dbReference type="NCBI Taxonomy" id="1010633"/>
    <lineage>
        <taxon>Eukaryota</taxon>
        <taxon>Viridiplantae</taxon>
        <taxon>Streptophyta</taxon>
        <taxon>Embryophyta</taxon>
        <taxon>Tracheophyta</taxon>
        <taxon>Spermatophyta</taxon>
        <taxon>Magnoliopsida</taxon>
        <taxon>Liliopsida</taxon>
        <taxon>Poales</taxon>
        <taxon>Poaceae</taxon>
        <taxon>PACMAD clade</taxon>
        <taxon>Panicoideae</taxon>
        <taxon>Panicodae</taxon>
        <taxon>Paniceae</taxon>
        <taxon>Anthephorinae</taxon>
        <taxon>Digitaria</taxon>
    </lineage>
</organism>
<evidence type="ECO:0000256" key="4">
    <source>
        <dbReference type="ARBA" id="ARBA00023289"/>
    </source>
</evidence>
<dbReference type="Gene3D" id="3.30.70.100">
    <property type="match status" value="1"/>
</dbReference>
<dbReference type="Proteomes" id="UP000636709">
    <property type="component" value="Unassembled WGS sequence"/>
</dbReference>
<comment type="caution">
    <text evidence="8">The sequence shown here is derived from an EMBL/GenBank/DDBJ whole genome shotgun (WGS) entry which is preliminary data.</text>
</comment>
<dbReference type="InterPro" id="IPR051863">
    <property type="entry name" value="HIPP"/>
</dbReference>
<evidence type="ECO:0000313" key="9">
    <source>
        <dbReference type="Proteomes" id="UP000636709"/>
    </source>
</evidence>
<evidence type="ECO:0000256" key="3">
    <source>
        <dbReference type="ARBA" id="ARBA00023288"/>
    </source>
</evidence>
<evidence type="ECO:0000313" key="8">
    <source>
        <dbReference type="EMBL" id="KAF8720911.1"/>
    </source>
</evidence>
<evidence type="ECO:0000256" key="5">
    <source>
        <dbReference type="ARBA" id="ARBA00024045"/>
    </source>
</evidence>
<keyword evidence="3" id="KW-0449">Lipoprotein</keyword>
<dbReference type="SUPFAM" id="SSF55008">
    <property type="entry name" value="HMA, heavy metal-associated domain"/>
    <property type="match status" value="1"/>
</dbReference>
<keyword evidence="2" id="KW-0479">Metal-binding</keyword>
<gene>
    <name evidence="8" type="ORF">HU200_023313</name>
</gene>
<sequence>MDESKKIVLKLDIVGDEGKATRAMSTVAKFCGVESMAVDGEKGTLTVVGAVDVVRVAKALRKAGFEARVLSVGPEKQETKKPDEPAKKPADDEPNKPPPPPCCAGCSDCCPQPGVPVAPFPGGAVVCYEEPSPGCAAGYVIAKKKRLISFSAQFRYPSRLESITLDAAGTGRRRVGMLNKLMTRTRPQPPPVHTATMVAQRKFQPRM</sequence>
<evidence type="ECO:0000256" key="1">
    <source>
        <dbReference type="ARBA" id="ARBA00022481"/>
    </source>
</evidence>
<reference evidence="8" key="1">
    <citation type="submission" date="2020-07" db="EMBL/GenBank/DDBJ databases">
        <title>Genome sequence and genetic diversity analysis of an under-domesticated orphan crop, white fonio (Digitaria exilis).</title>
        <authorList>
            <person name="Bennetzen J.L."/>
            <person name="Chen S."/>
            <person name="Ma X."/>
            <person name="Wang X."/>
            <person name="Yssel A.E.J."/>
            <person name="Chaluvadi S.R."/>
            <person name="Johnson M."/>
            <person name="Gangashetty P."/>
            <person name="Hamidou F."/>
            <person name="Sanogo M.D."/>
            <person name="Zwaenepoel A."/>
            <person name="Wallace J."/>
            <person name="Van De Peer Y."/>
            <person name="Van Deynze A."/>
        </authorList>
    </citation>
    <scope>NUCLEOTIDE SEQUENCE</scope>
    <source>
        <tissue evidence="8">Leaves</tissue>
    </source>
</reference>
<accession>A0A835C5U2</accession>
<feature type="compositionally biased region" description="Basic and acidic residues" evidence="6">
    <location>
        <begin position="75"/>
        <end position="95"/>
    </location>
</feature>
<dbReference type="PROSITE" id="PS50846">
    <property type="entry name" value="HMA_2"/>
    <property type="match status" value="1"/>
</dbReference>
<dbReference type="InterPro" id="IPR006121">
    <property type="entry name" value="HMA_dom"/>
</dbReference>
<proteinExistence type="inferred from homology"/>
<dbReference type="EMBL" id="JACEFO010001687">
    <property type="protein sequence ID" value="KAF8720911.1"/>
    <property type="molecule type" value="Genomic_DNA"/>
</dbReference>
<feature type="region of interest" description="Disordered" evidence="6">
    <location>
        <begin position="73"/>
        <end position="98"/>
    </location>
</feature>
<dbReference type="InterPro" id="IPR036163">
    <property type="entry name" value="HMA_dom_sf"/>
</dbReference>
<evidence type="ECO:0000256" key="2">
    <source>
        <dbReference type="ARBA" id="ARBA00022723"/>
    </source>
</evidence>
<protein>
    <recommendedName>
        <fullName evidence="7">HMA domain-containing protein</fullName>
    </recommendedName>
</protein>
<evidence type="ECO:0000256" key="6">
    <source>
        <dbReference type="SAM" id="MobiDB-lite"/>
    </source>
</evidence>
<feature type="domain" description="HMA" evidence="7">
    <location>
        <begin position="4"/>
        <end position="68"/>
    </location>
</feature>